<name>A0ACA9MDZ3_9GLOM</name>
<comment type="caution">
    <text evidence="1">The sequence shown here is derived from an EMBL/GenBank/DDBJ whole genome shotgun (WGS) entry which is preliminary data.</text>
</comment>
<dbReference type="EMBL" id="CAJVPU010007831">
    <property type="protein sequence ID" value="CAG8577134.1"/>
    <property type="molecule type" value="Genomic_DNA"/>
</dbReference>
<dbReference type="Proteomes" id="UP000789702">
    <property type="component" value="Unassembled WGS sequence"/>
</dbReference>
<protein>
    <submittedName>
        <fullName evidence="1">2904_t:CDS:1</fullName>
    </submittedName>
</protein>
<gene>
    <name evidence="1" type="ORF">DHETER_LOCUS6310</name>
</gene>
<reference evidence="1" key="1">
    <citation type="submission" date="2021-06" db="EMBL/GenBank/DDBJ databases">
        <authorList>
            <person name="Kallberg Y."/>
            <person name="Tangrot J."/>
            <person name="Rosling A."/>
        </authorList>
    </citation>
    <scope>NUCLEOTIDE SEQUENCE</scope>
    <source>
        <strain evidence="1">IL203A</strain>
    </source>
</reference>
<evidence type="ECO:0000313" key="2">
    <source>
        <dbReference type="Proteomes" id="UP000789702"/>
    </source>
</evidence>
<sequence>MNMSIKWERTKIDLESAYFIVRYSEIALRNGSPFVNDGETFI</sequence>
<feature type="non-terminal residue" evidence="1">
    <location>
        <position position="42"/>
    </location>
</feature>
<keyword evidence="2" id="KW-1185">Reference proteome</keyword>
<evidence type="ECO:0000313" key="1">
    <source>
        <dbReference type="EMBL" id="CAG8577134.1"/>
    </source>
</evidence>
<accession>A0ACA9MDZ3</accession>
<proteinExistence type="predicted"/>
<organism evidence="1 2">
    <name type="scientific">Dentiscutata heterogama</name>
    <dbReference type="NCBI Taxonomy" id="1316150"/>
    <lineage>
        <taxon>Eukaryota</taxon>
        <taxon>Fungi</taxon>
        <taxon>Fungi incertae sedis</taxon>
        <taxon>Mucoromycota</taxon>
        <taxon>Glomeromycotina</taxon>
        <taxon>Glomeromycetes</taxon>
        <taxon>Diversisporales</taxon>
        <taxon>Gigasporaceae</taxon>
        <taxon>Dentiscutata</taxon>
    </lineage>
</organism>